<protein>
    <submittedName>
        <fullName evidence="2">Uncharacterized protein</fullName>
    </submittedName>
</protein>
<sequence>MAPKKRPAAIERSAAARSASSSVDYTGDTDEAGNPHGRGVLKMKGGVYQGASSLRDSRTDAASALRERKLAVQVGSYVAGQLHGQLDESGLLVFRGAFEKDVRAGMAQVFDDFGGCGWACRLKVTILHLGEASSAPWTVKAPKQFTIWGVQGSGPKCYNYALRLSVAQVYEYPVDVLRLSLYVFPDGLTALLHGSIVVWEIRVSDDLLRLFEPFVLRSLEMVGSFKDGVFVRGRYARLQDYSDDSLLVKKVVALADGGFECQLNPYASRVVYP</sequence>
<feature type="region of interest" description="Disordered" evidence="1">
    <location>
        <begin position="1"/>
        <end position="40"/>
    </location>
</feature>
<accession>A0A1Q9DY85</accession>
<dbReference type="AlphaFoldDB" id="A0A1Q9DY85"/>
<gene>
    <name evidence="2" type="ORF">AK812_SmicGene17201</name>
</gene>
<evidence type="ECO:0000313" key="3">
    <source>
        <dbReference type="Proteomes" id="UP000186817"/>
    </source>
</evidence>
<comment type="caution">
    <text evidence="2">The sequence shown here is derived from an EMBL/GenBank/DDBJ whole genome shotgun (WGS) entry which is preliminary data.</text>
</comment>
<feature type="compositionally biased region" description="Low complexity" evidence="1">
    <location>
        <begin position="10"/>
        <end position="22"/>
    </location>
</feature>
<organism evidence="2 3">
    <name type="scientific">Symbiodinium microadriaticum</name>
    <name type="common">Dinoflagellate</name>
    <name type="synonym">Zooxanthella microadriatica</name>
    <dbReference type="NCBI Taxonomy" id="2951"/>
    <lineage>
        <taxon>Eukaryota</taxon>
        <taxon>Sar</taxon>
        <taxon>Alveolata</taxon>
        <taxon>Dinophyceae</taxon>
        <taxon>Suessiales</taxon>
        <taxon>Symbiodiniaceae</taxon>
        <taxon>Symbiodinium</taxon>
    </lineage>
</organism>
<dbReference type="Proteomes" id="UP000186817">
    <property type="component" value="Unassembled WGS sequence"/>
</dbReference>
<keyword evidence="3" id="KW-1185">Reference proteome</keyword>
<proteinExistence type="predicted"/>
<dbReference type="EMBL" id="LSRX01000337">
    <property type="protein sequence ID" value="OLQ00155.1"/>
    <property type="molecule type" value="Genomic_DNA"/>
</dbReference>
<dbReference type="OrthoDB" id="406549at2759"/>
<reference evidence="2 3" key="1">
    <citation type="submission" date="2016-02" db="EMBL/GenBank/DDBJ databases">
        <title>Genome analysis of coral dinoflagellate symbionts highlights evolutionary adaptations to a symbiotic lifestyle.</title>
        <authorList>
            <person name="Aranda M."/>
            <person name="Li Y."/>
            <person name="Liew Y.J."/>
            <person name="Baumgarten S."/>
            <person name="Simakov O."/>
            <person name="Wilson M."/>
            <person name="Piel J."/>
            <person name="Ashoor H."/>
            <person name="Bougouffa S."/>
            <person name="Bajic V.B."/>
            <person name="Ryu T."/>
            <person name="Ravasi T."/>
            <person name="Bayer T."/>
            <person name="Micklem G."/>
            <person name="Kim H."/>
            <person name="Bhak J."/>
            <person name="Lajeunesse T.C."/>
            <person name="Voolstra C.R."/>
        </authorList>
    </citation>
    <scope>NUCLEOTIDE SEQUENCE [LARGE SCALE GENOMIC DNA]</scope>
    <source>
        <strain evidence="2 3">CCMP2467</strain>
    </source>
</reference>
<evidence type="ECO:0000313" key="2">
    <source>
        <dbReference type="EMBL" id="OLQ00155.1"/>
    </source>
</evidence>
<name>A0A1Q9DY85_SYMMI</name>
<evidence type="ECO:0000256" key="1">
    <source>
        <dbReference type="SAM" id="MobiDB-lite"/>
    </source>
</evidence>